<dbReference type="Pfam" id="PF13439">
    <property type="entry name" value="Glyco_transf_4"/>
    <property type="match status" value="1"/>
</dbReference>
<comment type="caution">
    <text evidence="3">The sequence shown here is derived from an EMBL/GenBank/DDBJ whole genome shotgun (WGS) entry which is preliminary data.</text>
</comment>
<protein>
    <recommendedName>
        <fullName evidence="5">Glycosyltransferase subfamily 4-like N-terminal domain-containing protein</fullName>
    </recommendedName>
</protein>
<evidence type="ECO:0000313" key="3">
    <source>
        <dbReference type="EMBL" id="OGN07759.1"/>
    </source>
</evidence>
<evidence type="ECO:0000313" key="4">
    <source>
        <dbReference type="Proteomes" id="UP000176834"/>
    </source>
</evidence>
<proteinExistence type="predicted"/>
<evidence type="ECO:0000259" key="2">
    <source>
        <dbReference type="Pfam" id="PF13439"/>
    </source>
</evidence>
<dbReference type="SUPFAM" id="SSF53756">
    <property type="entry name" value="UDP-Glycosyltransferase/glycogen phosphorylase"/>
    <property type="match status" value="1"/>
</dbReference>
<dbReference type="GO" id="GO:0016757">
    <property type="term" value="F:glycosyltransferase activity"/>
    <property type="evidence" value="ECO:0007669"/>
    <property type="project" value="InterPro"/>
</dbReference>
<dbReference type="AlphaFoldDB" id="A0A1F8F654"/>
<dbReference type="PANTHER" id="PTHR12526">
    <property type="entry name" value="GLYCOSYLTRANSFERASE"/>
    <property type="match status" value="1"/>
</dbReference>
<dbReference type="Proteomes" id="UP000176834">
    <property type="component" value="Unassembled WGS sequence"/>
</dbReference>
<feature type="domain" description="Glycosyltransferase subfamily 4-like N-terminal" evidence="2">
    <location>
        <begin position="13"/>
        <end position="208"/>
    </location>
</feature>
<dbReference type="Gene3D" id="3.40.50.2000">
    <property type="entry name" value="Glycogen Phosphorylase B"/>
    <property type="match status" value="2"/>
</dbReference>
<gene>
    <name evidence="3" type="ORF">A3B86_02670</name>
</gene>
<dbReference type="InterPro" id="IPR001296">
    <property type="entry name" value="Glyco_trans_1"/>
</dbReference>
<evidence type="ECO:0000259" key="1">
    <source>
        <dbReference type="Pfam" id="PF00534"/>
    </source>
</evidence>
<dbReference type="Pfam" id="PF00534">
    <property type="entry name" value="Glycos_transf_1"/>
    <property type="match status" value="1"/>
</dbReference>
<sequence length="405" mass="46173">MNILQINTADTKGGAGKVSYRLKNELKKLGHQTSLLVSRKYAKNDKEVVLIRPDNNLRRRILTKLTYYLANDLDFFPSNHILKMPEFKEADIIHCHNLHTNYFNPGALSEISKLKPIVWTLHDMWPVTAHCAHSFDGTLKENGFFTCPSLDIYPPIAWHNEKYLENKKAKIYKNSKFHIVTPSKWLAEKVSRSILKDKDLSVIYNGIDNSVFRPHDKQKCRQELNLPADKKIILIVAKRGQSNPWKGGNYAQEAIKTLKSPSDTFFIDLGGDTSQTNKNTQMVSFISDEHLLAKYYSAADILLYPSIADNCPLVVLEAMACGLPIVAFETGGIPELVEHKVNGYIAKYKDSDDLKTGLEYLLNLSPEEIEKMRQYSINKIQASFTIEKMADQYIELYKNLSAREV</sequence>
<reference evidence="3 4" key="1">
    <citation type="journal article" date="2016" name="Nat. Commun.">
        <title>Thousands of microbial genomes shed light on interconnected biogeochemical processes in an aquifer system.</title>
        <authorList>
            <person name="Anantharaman K."/>
            <person name="Brown C.T."/>
            <person name="Hug L.A."/>
            <person name="Sharon I."/>
            <person name="Castelle C.J."/>
            <person name="Probst A.J."/>
            <person name="Thomas B.C."/>
            <person name="Singh A."/>
            <person name="Wilkins M.J."/>
            <person name="Karaoz U."/>
            <person name="Brodie E.L."/>
            <person name="Williams K.H."/>
            <person name="Hubbard S.S."/>
            <person name="Banfield J.F."/>
        </authorList>
    </citation>
    <scope>NUCLEOTIDE SEQUENCE [LARGE SCALE GENOMIC DNA]</scope>
</reference>
<accession>A0A1F8F654</accession>
<dbReference type="PANTHER" id="PTHR12526:SF637">
    <property type="entry name" value="GLYCOSYLTRANSFERASE EPSF-RELATED"/>
    <property type="match status" value="1"/>
</dbReference>
<feature type="domain" description="Glycosyl transferase family 1" evidence="1">
    <location>
        <begin position="217"/>
        <end position="377"/>
    </location>
</feature>
<dbReference type="EMBL" id="MGJN01000001">
    <property type="protein sequence ID" value="OGN07759.1"/>
    <property type="molecule type" value="Genomic_DNA"/>
</dbReference>
<evidence type="ECO:0008006" key="5">
    <source>
        <dbReference type="Google" id="ProtNLM"/>
    </source>
</evidence>
<dbReference type="InterPro" id="IPR028098">
    <property type="entry name" value="Glyco_trans_4-like_N"/>
</dbReference>
<organism evidence="3 4">
    <name type="scientific">Candidatus Yanofskybacteria bacterium RIFCSPHIGHO2_02_FULL_38_22b</name>
    <dbReference type="NCBI Taxonomy" id="1802673"/>
    <lineage>
        <taxon>Bacteria</taxon>
        <taxon>Candidatus Yanofskyibacteriota</taxon>
    </lineage>
</organism>
<name>A0A1F8F654_9BACT</name>